<feature type="coiled-coil region" evidence="1">
    <location>
        <begin position="104"/>
        <end position="176"/>
    </location>
</feature>
<protein>
    <submittedName>
        <fullName evidence="2">Pilus motility taxis protein HmpF</fullName>
    </submittedName>
</protein>
<dbReference type="SUPFAM" id="SSF57997">
    <property type="entry name" value="Tropomyosin"/>
    <property type="match status" value="1"/>
</dbReference>
<feature type="coiled-coil region" evidence="1">
    <location>
        <begin position="203"/>
        <end position="237"/>
    </location>
</feature>
<name>A0ABD4T8U8_9CYAN</name>
<dbReference type="Proteomes" id="UP000031561">
    <property type="component" value="Unassembled WGS sequence"/>
</dbReference>
<evidence type="ECO:0000256" key="1">
    <source>
        <dbReference type="SAM" id="Coils"/>
    </source>
</evidence>
<gene>
    <name evidence="2" type="primary">hmpF</name>
    <name evidence="2" type="ORF">QQ91_0020435</name>
</gene>
<keyword evidence="3" id="KW-1185">Reference proteome</keyword>
<dbReference type="EMBL" id="JTHE03000116">
    <property type="protein sequence ID" value="MCM1985188.1"/>
    <property type="molecule type" value="Genomic_DNA"/>
</dbReference>
<evidence type="ECO:0000313" key="3">
    <source>
        <dbReference type="Proteomes" id="UP000031561"/>
    </source>
</evidence>
<keyword evidence="1" id="KW-0175">Coiled coil</keyword>
<proteinExistence type="predicted"/>
<evidence type="ECO:0000313" key="2">
    <source>
        <dbReference type="EMBL" id="MCM1985188.1"/>
    </source>
</evidence>
<dbReference type="InterPro" id="IPR047813">
    <property type="entry name" value="HmpF"/>
</dbReference>
<sequence length="547" mass="62363">MGAKTELKLLARQQSDQNWKALPGDELIATDAASDYGAGVLVLVELGKNNQIQGVQDATRQLINILMNFSKMKEKFGAQEEEIEGWKQSLIYQSQELTRREVDIESRAEELEQWESESQKIQEQRREFEETKAQILELKDKIESDRQQLEEGWGKLHQAQRELEDLQATHSGALSDTQVQQIEVLLAQLESSVDPSGDVQQILQEVEHQLHLAQKSLEEDRVRLAQLQQQVQAQESLTQQTHQSWEYAQSSLAEAVVDCLQCQSQLDLQRELQHLLREQSMFYASLEENLQGIQSTLNEKQPVDVRALWTMSVEDLNEKTHQLSSELEKLKAFVADQEEELLLQQGTIDEMRAKLDQASEYDRLTQQSELEEEEQHYRLLNETLEGQRLSLQDRVHILEVHEDILSQRQTLNGSGSAPEVIDLAPSLDLIEGYRSADGEKLDQIDANIEHLQKALDSAQDRKIQLEGKAQELWRNLEEQGQLLRQAQQDLGLCQGKIEAYQTSLQPLETALSNLKSNLGNLAGSHEIVTHLKETLMQLGEAPEVASY</sequence>
<accession>A0ABD4T8U8</accession>
<dbReference type="NCBIfam" id="NF038350">
    <property type="entry name" value="taxis_HmpF"/>
    <property type="match status" value="1"/>
</dbReference>
<comment type="caution">
    <text evidence="2">The sequence shown here is derived from an EMBL/GenBank/DDBJ whole genome shotgun (WGS) entry which is preliminary data.</text>
</comment>
<dbReference type="AlphaFoldDB" id="A0ABD4T8U8"/>
<dbReference type="Gene3D" id="1.20.5.340">
    <property type="match status" value="1"/>
</dbReference>
<organism evidence="2 3">
    <name type="scientific">Lyngbya confervoides BDU141951</name>
    <dbReference type="NCBI Taxonomy" id="1574623"/>
    <lineage>
        <taxon>Bacteria</taxon>
        <taxon>Bacillati</taxon>
        <taxon>Cyanobacteriota</taxon>
        <taxon>Cyanophyceae</taxon>
        <taxon>Oscillatoriophycideae</taxon>
        <taxon>Oscillatoriales</taxon>
        <taxon>Microcoleaceae</taxon>
        <taxon>Lyngbya</taxon>
    </lineage>
</organism>
<reference evidence="2 3" key="1">
    <citation type="journal article" date="2015" name="Genome Announc.">
        <title>Draft Genome Sequence of Filamentous Marine Cyanobacterium Lyngbya confervoides Strain BDU141951.</title>
        <authorList>
            <person name="Chandrababunaidu M.M."/>
            <person name="Sen D."/>
            <person name="Tripathy S."/>
        </authorList>
    </citation>
    <scope>NUCLEOTIDE SEQUENCE [LARGE SCALE GENOMIC DNA]</scope>
    <source>
        <strain evidence="2 3">BDU141951</strain>
    </source>
</reference>
<feature type="coiled-coil region" evidence="1">
    <location>
        <begin position="441"/>
        <end position="468"/>
    </location>
</feature>